<keyword evidence="2" id="KW-0645">Protease</keyword>
<sequence>MILRLWVALLALLMPLAAHATPDGYTRYFIGDRAAPTPGKRAPGLLLSGGGDWDLGAFRWFTAKAGHGHIVLLRASQGPELGEEFMNVVGGVASVETFVFDDRKAAYDPRILSALEKADGVFLAGGDQSRYVRFWQATPLSALIDRLAKDRPIGGTSAGLAIMGWNGYGAFGDDGITTPEALANPVGPAVTVVGDFLHLPHMQRIFTDSHFMIRNRMGRLIAFLAKVRMTGSRTVVGLGVDEKASLVVEADGMARLMAPAGTYAWLVEPSGLPAKAQLGEPLDYPAVRITGIGPGSAIDLRRLKVSGAAFSGVAKVSGGVLTGVPVPPAQSITR</sequence>
<evidence type="ECO:0000256" key="3">
    <source>
        <dbReference type="ARBA" id="ARBA00022801"/>
    </source>
</evidence>
<dbReference type="GO" id="GO:0008236">
    <property type="term" value="F:serine-type peptidase activity"/>
    <property type="evidence" value="ECO:0007669"/>
    <property type="project" value="UniProtKB-KW"/>
</dbReference>
<dbReference type="GO" id="GO:0006508">
    <property type="term" value="P:proteolysis"/>
    <property type="evidence" value="ECO:0007669"/>
    <property type="project" value="UniProtKB-KW"/>
</dbReference>
<dbReference type="SUPFAM" id="SSF52317">
    <property type="entry name" value="Class I glutamine amidotransferase-like"/>
    <property type="match status" value="1"/>
</dbReference>
<name>A0A7W5ZZA7_9SPHN</name>
<gene>
    <name evidence="6" type="ORF">GGQ88_003172</name>
</gene>
<keyword evidence="5" id="KW-0732">Signal</keyword>
<dbReference type="InterPro" id="IPR029062">
    <property type="entry name" value="Class_I_gatase-like"/>
</dbReference>
<dbReference type="AlphaFoldDB" id="A0A7W5ZZA7"/>
<organism evidence="6 7">
    <name type="scientific">Novosphingobium hassiacum</name>
    <dbReference type="NCBI Taxonomy" id="173676"/>
    <lineage>
        <taxon>Bacteria</taxon>
        <taxon>Pseudomonadati</taxon>
        <taxon>Pseudomonadota</taxon>
        <taxon>Alphaproteobacteria</taxon>
        <taxon>Sphingomonadales</taxon>
        <taxon>Sphingomonadaceae</taxon>
        <taxon>Novosphingobium</taxon>
    </lineage>
</organism>
<dbReference type="EMBL" id="JACICY010000008">
    <property type="protein sequence ID" value="MBB3861882.1"/>
    <property type="molecule type" value="Genomic_DNA"/>
</dbReference>
<evidence type="ECO:0000256" key="5">
    <source>
        <dbReference type="SAM" id="SignalP"/>
    </source>
</evidence>
<comment type="similarity">
    <text evidence="1">Belongs to the peptidase S51 family.</text>
</comment>
<reference evidence="6 7" key="1">
    <citation type="submission" date="2020-08" db="EMBL/GenBank/DDBJ databases">
        <title>Genomic Encyclopedia of Type Strains, Phase IV (KMG-IV): sequencing the most valuable type-strain genomes for metagenomic binning, comparative biology and taxonomic classification.</title>
        <authorList>
            <person name="Goeker M."/>
        </authorList>
    </citation>
    <scope>NUCLEOTIDE SEQUENCE [LARGE SCALE GENOMIC DNA]</scope>
    <source>
        <strain evidence="6 7">DSM 14552</strain>
    </source>
</reference>
<dbReference type="PANTHER" id="PTHR36175">
    <property type="entry name" value="CYANOPHYCINASE"/>
    <property type="match status" value="1"/>
</dbReference>
<dbReference type="InterPro" id="IPR005320">
    <property type="entry name" value="Peptidase_S51"/>
</dbReference>
<evidence type="ECO:0000313" key="6">
    <source>
        <dbReference type="EMBL" id="MBB3861882.1"/>
    </source>
</evidence>
<accession>A0A7W5ZZA7</accession>
<protein>
    <submittedName>
        <fullName evidence="6">Cyanophycinase</fullName>
    </submittedName>
</protein>
<feature type="signal peptide" evidence="5">
    <location>
        <begin position="1"/>
        <end position="20"/>
    </location>
</feature>
<dbReference type="CDD" id="cd03145">
    <property type="entry name" value="GAT1_cyanophycinase"/>
    <property type="match status" value="1"/>
</dbReference>
<proteinExistence type="inferred from homology"/>
<evidence type="ECO:0000256" key="2">
    <source>
        <dbReference type="ARBA" id="ARBA00022670"/>
    </source>
</evidence>
<dbReference type="Pfam" id="PF03575">
    <property type="entry name" value="Peptidase_S51"/>
    <property type="match status" value="1"/>
</dbReference>
<dbReference type="Proteomes" id="UP000562395">
    <property type="component" value="Unassembled WGS sequence"/>
</dbReference>
<evidence type="ECO:0000256" key="4">
    <source>
        <dbReference type="ARBA" id="ARBA00022825"/>
    </source>
</evidence>
<evidence type="ECO:0000313" key="7">
    <source>
        <dbReference type="Proteomes" id="UP000562395"/>
    </source>
</evidence>
<feature type="chain" id="PRO_5031361773" evidence="5">
    <location>
        <begin position="21"/>
        <end position="334"/>
    </location>
</feature>
<dbReference type="PANTHER" id="PTHR36175:SF1">
    <property type="entry name" value="CYANOPHYCINASE"/>
    <property type="match status" value="1"/>
</dbReference>
<evidence type="ECO:0000256" key="1">
    <source>
        <dbReference type="ARBA" id="ARBA00006534"/>
    </source>
</evidence>
<dbReference type="Gene3D" id="3.40.50.880">
    <property type="match status" value="1"/>
</dbReference>
<keyword evidence="7" id="KW-1185">Reference proteome</keyword>
<keyword evidence="3" id="KW-0378">Hydrolase</keyword>
<dbReference type="RefSeq" id="WP_183614383.1">
    <property type="nucleotide sequence ID" value="NZ_JACICY010000008.1"/>
</dbReference>
<comment type="caution">
    <text evidence="6">The sequence shown here is derived from an EMBL/GenBank/DDBJ whole genome shotgun (WGS) entry which is preliminary data.</text>
</comment>
<keyword evidence="4" id="KW-0720">Serine protease</keyword>